<dbReference type="AlphaFoldDB" id="I3PCN0"/>
<accession>I3PCN0</accession>
<evidence type="ECO:0000313" key="1">
    <source>
        <dbReference type="EMBL" id="AER23937.1"/>
    </source>
</evidence>
<name>I3PCN0_9BURK</name>
<dbReference type="EMBL" id="JN646852">
    <property type="protein sequence ID" value="AER23937.1"/>
    <property type="molecule type" value="Genomic_DNA"/>
</dbReference>
<gene>
    <name evidence="1" type="ORF">var60</name>
</gene>
<reference evidence="1" key="1">
    <citation type="submission" date="2011-09" db="EMBL/GenBank/DDBJ databases">
        <title>A novel amdA gene encoded by the newly isolated Variovorax sp. HH01 strain defines a novel class of cofactor-less aryl malonic acid decarboxylase.</title>
        <authorList>
            <person name="Horn S."/>
            <person name="Maimanakos J."/>
            <person name="Streit W.R."/>
        </authorList>
    </citation>
    <scope>NUCLEOTIDE SEQUENCE</scope>
    <source>
        <strain evidence="1">HH01</strain>
    </source>
</reference>
<proteinExistence type="predicted"/>
<organism evidence="1">
    <name type="scientific">Variovorax sp. HH01</name>
    <dbReference type="NCBI Taxonomy" id="1084736"/>
    <lineage>
        <taxon>Bacteria</taxon>
        <taxon>Pseudomonadati</taxon>
        <taxon>Pseudomonadota</taxon>
        <taxon>Betaproteobacteria</taxon>
        <taxon>Burkholderiales</taxon>
        <taxon>Comamonadaceae</taxon>
        <taxon>Variovorax</taxon>
    </lineage>
</organism>
<protein>
    <submittedName>
        <fullName evidence="1">Uncharacterized protein</fullName>
    </submittedName>
</protein>
<sequence length="269" mass="27698">MTGLLGTTGDQKDARDLLGVGGVGQCRLTKSGASLLLSRYNGKFLTVNNVNCTIPSAGVTLPATGLTAGTNYFIYATAASGVVSALEASTTGYTIDTSNGMPVKSSDATRTLVGMARPVTGPAWQDAAQQRFVISWFNRQELELFGAFTTGRPYGSSTPGEANSEIRNEFLSWGGVPFKSFIDGAAQIDTAGAYVNTFVALDGVAQDASCTFQAYGANARGPVSCSLARSSTEGYHYTSLFGATGGSGIITFLGGGGVGRCALKTLVQG</sequence>